<reference evidence="3 4" key="1">
    <citation type="submission" date="2015-09" db="EMBL/GenBank/DDBJ databases">
        <title>Sorangium comparison.</title>
        <authorList>
            <person name="Zaburannyi N."/>
            <person name="Bunk B."/>
            <person name="Overmann J."/>
            <person name="Mueller R."/>
        </authorList>
    </citation>
    <scope>NUCLEOTIDE SEQUENCE [LARGE SCALE GENOMIC DNA]</scope>
    <source>
        <strain evidence="3 4">So ce26</strain>
    </source>
</reference>
<dbReference type="SUPFAM" id="SSF55781">
    <property type="entry name" value="GAF domain-like"/>
    <property type="match status" value="1"/>
</dbReference>
<dbReference type="InterPro" id="IPR003594">
    <property type="entry name" value="HATPase_dom"/>
</dbReference>
<accession>A0A2L0ESZ3</accession>
<dbReference type="PANTHER" id="PTHR43642:SF1">
    <property type="entry name" value="HYBRID SIGNAL TRANSDUCTION HISTIDINE KINASE G"/>
    <property type="match status" value="1"/>
</dbReference>
<dbReference type="SUPFAM" id="SSF55785">
    <property type="entry name" value="PYP-like sensor domain (PAS domain)"/>
    <property type="match status" value="1"/>
</dbReference>
<dbReference type="Pfam" id="PF01627">
    <property type="entry name" value="Hpt"/>
    <property type="match status" value="1"/>
</dbReference>
<dbReference type="RefSeq" id="WP_104981242.1">
    <property type="nucleotide sequence ID" value="NZ_CP012673.1"/>
</dbReference>
<dbReference type="Pfam" id="PF02518">
    <property type="entry name" value="HATPase_c"/>
    <property type="match status" value="1"/>
</dbReference>
<dbReference type="Pfam" id="PF00069">
    <property type="entry name" value="Pkinase"/>
    <property type="match status" value="1"/>
</dbReference>
<dbReference type="Gene3D" id="3.30.450.20">
    <property type="entry name" value="PAS domain"/>
    <property type="match status" value="1"/>
</dbReference>
<dbReference type="SMART" id="SM00065">
    <property type="entry name" value="GAF"/>
    <property type="match status" value="1"/>
</dbReference>
<dbReference type="Gene3D" id="3.30.565.10">
    <property type="entry name" value="Histidine kinase-like ATPase, C-terminal domain"/>
    <property type="match status" value="1"/>
</dbReference>
<dbReference type="InterPro" id="IPR003018">
    <property type="entry name" value="GAF"/>
</dbReference>
<dbReference type="InterPro" id="IPR000719">
    <property type="entry name" value="Prot_kinase_dom"/>
</dbReference>
<dbReference type="InterPro" id="IPR008207">
    <property type="entry name" value="Sig_transdc_His_kin_Hpt_dom"/>
</dbReference>
<dbReference type="InterPro" id="IPR035965">
    <property type="entry name" value="PAS-like_dom_sf"/>
</dbReference>
<dbReference type="SUPFAM" id="SSF55874">
    <property type="entry name" value="ATPase domain of HSP90 chaperone/DNA topoisomerase II/histidine kinase"/>
    <property type="match status" value="1"/>
</dbReference>
<proteinExistence type="predicted"/>
<dbReference type="SMART" id="SM00387">
    <property type="entry name" value="HATPase_c"/>
    <property type="match status" value="1"/>
</dbReference>
<dbReference type="EMBL" id="CP012673">
    <property type="protein sequence ID" value="AUX42423.1"/>
    <property type="molecule type" value="Genomic_DNA"/>
</dbReference>
<dbReference type="InterPro" id="IPR027417">
    <property type="entry name" value="P-loop_NTPase"/>
</dbReference>
<evidence type="ECO:0000259" key="2">
    <source>
        <dbReference type="PROSITE" id="PS50011"/>
    </source>
</evidence>
<dbReference type="PROSITE" id="PS50011">
    <property type="entry name" value="PROTEIN_KINASE_DOM"/>
    <property type="match status" value="1"/>
</dbReference>
<name>A0A2L0ESZ3_SORCE</name>
<feature type="compositionally biased region" description="Basic and acidic residues" evidence="1">
    <location>
        <begin position="172"/>
        <end position="182"/>
    </location>
</feature>
<dbReference type="Gene3D" id="3.30.450.40">
    <property type="match status" value="1"/>
</dbReference>
<evidence type="ECO:0000256" key="1">
    <source>
        <dbReference type="SAM" id="MobiDB-lite"/>
    </source>
</evidence>
<dbReference type="Proteomes" id="UP000238348">
    <property type="component" value="Chromosome"/>
</dbReference>
<dbReference type="SMART" id="SM00220">
    <property type="entry name" value="S_TKc"/>
    <property type="match status" value="1"/>
</dbReference>
<dbReference type="SUPFAM" id="SSF52540">
    <property type="entry name" value="P-loop containing nucleoside triphosphate hydrolases"/>
    <property type="match status" value="1"/>
</dbReference>
<protein>
    <recommendedName>
        <fullName evidence="2">Protein kinase domain-containing protein</fullName>
    </recommendedName>
</protein>
<dbReference type="SUPFAM" id="SSF47226">
    <property type="entry name" value="Histidine-containing phosphotransfer domain, HPT domain"/>
    <property type="match status" value="1"/>
</dbReference>
<gene>
    <name evidence="3" type="ORF">SOCE26_038550</name>
</gene>
<dbReference type="GO" id="GO:0004672">
    <property type="term" value="F:protein kinase activity"/>
    <property type="evidence" value="ECO:0007669"/>
    <property type="project" value="InterPro"/>
</dbReference>
<dbReference type="InterPro" id="IPR041664">
    <property type="entry name" value="AAA_16"/>
</dbReference>
<dbReference type="InterPro" id="IPR036641">
    <property type="entry name" value="HPT_dom_sf"/>
</dbReference>
<feature type="compositionally biased region" description="Polar residues" evidence="1">
    <location>
        <begin position="1992"/>
        <end position="2002"/>
    </location>
</feature>
<evidence type="ECO:0000313" key="3">
    <source>
        <dbReference type="EMBL" id="AUX42423.1"/>
    </source>
</evidence>
<dbReference type="InterPro" id="IPR053159">
    <property type="entry name" value="Hybrid_Histidine_Kinase"/>
</dbReference>
<dbReference type="Pfam" id="PF13191">
    <property type="entry name" value="AAA_16"/>
    <property type="match status" value="1"/>
</dbReference>
<dbReference type="InterPro" id="IPR011009">
    <property type="entry name" value="Kinase-like_dom_sf"/>
</dbReference>
<feature type="region of interest" description="Disordered" evidence="1">
    <location>
        <begin position="1983"/>
        <end position="2002"/>
    </location>
</feature>
<dbReference type="GO" id="GO:0000160">
    <property type="term" value="P:phosphorelay signal transduction system"/>
    <property type="evidence" value="ECO:0007669"/>
    <property type="project" value="InterPro"/>
</dbReference>
<dbReference type="PANTHER" id="PTHR43642">
    <property type="entry name" value="HYBRID SIGNAL TRANSDUCTION HISTIDINE KINASE G"/>
    <property type="match status" value="1"/>
</dbReference>
<dbReference type="OrthoDB" id="9801841at2"/>
<feature type="domain" description="Protein kinase" evidence="2">
    <location>
        <begin position="14"/>
        <end position="266"/>
    </location>
</feature>
<dbReference type="Gene3D" id="1.20.120.160">
    <property type="entry name" value="HPT domain"/>
    <property type="match status" value="1"/>
</dbReference>
<dbReference type="SUPFAM" id="SSF56112">
    <property type="entry name" value="Protein kinase-like (PK-like)"/>
    <property type="match status" value="1"/>
</dbReference>
<sequence length="2002" mass="218461">MNRNSQAHLGEDAYQITETVAVLPRSVWRRARRATSGASVLLHSLRNEVAQPRRVLELELQMWRRIGTLAIDGDVREVDGELSLIMEDFGGAPLEIPAKGLDVGTCLELALGMSRLLHRLHEQGLLHEDVSHGSFLVNLEARRVEFADLLAVSEDAAGGAARESAPSLAHVAPERTGRLNRRPDHRADYYSLGVTLFQMLTGQLPFAASDAIGWAHAHVSRRAPLVTELSPDVPPLLAQLVSKLLAKNPDERYQSDHGLLSDLTTLCESFRRTQALPAVVLGANDVSSRFIVSRDVQGRDAELAALGGALHDVCSGKRLLVLMPGAAGAGKSAVLAELLEQHGGAPARLLSTAFEERAQAVPLSGLAQVLRRLAGDLLSLSEAELTELRQRVTAALGHNAGIMTELMPALSCVTGPSTPVVALNPVEAQRRLQHVFLSFIRIFATPERPLALVLDDCQWLDAASAELLSAILTNPESSHVMVLAAFRGGDVSDVPTLLNLQRASRRAKEVVLTLPLGPLSSDAVAEIVARSLRAPVAEARGLAEIVRRKTDGNPFFIDQLLVSLHRQGILRLEVERGRWSADLQRAEAHPACDNVGALMAERIENLCPEAARLLSAAACFGMRFDLQTLSEAVGRPLAACLELVREGLAHGLLSEVSVEPRAEPPAPGRIHEPASYTFEHSRVQQAALSRASDAERVAAHGCIGRLLRERLRGDSAPSRIFEVIHHLNAARGAIHDRGDRLDLVELNLTASHQALQSGAWTIARTHAEVAVELLASCESECPPDLAFRAVFARAETAFLLADPHVEAFCEEAFRLAPDRLARGRVHVLKTRILEHGGRMLDAVVQVRAALAEFGVRLPEAPDEINQGIGEGIGKLQAHLARVTIEGLPALPMAEDPGSRLVLELLAQVITPAFQTYPPLFFLAELIMFDLALCHGVDAVSCKNFVDCGIILLAVLGDYDAAYRIGLAAFELLKRFSPTPVESGVCFVFVGFLAHWKTTYRDLFAVYDRGERSGLMLGDLQHVAYAKNDRAQRSFLVGARLLACREQVAELRRYLTHISAAGQLVNALVVERAVARLTARESEKQAVASADREATAVVVAEKSTQYCYAYGQAQMLTSFILGDFAAARQWMEFTREFLIIAAGQFSLPDYKLFEGLLAARACREGGPEAREALLAVIEENLKQLEAWSRLCSENFAHKAHFLAAEHARLTGQPLQVVLARYRDAIRTAGDGFIHLRALVHEHQAEMWLSLDEPLHARTCLETAYRLYADWGATAKLESLAREHPALLADAVRGDIATPRGAKAAGQAFDSASLFKATQSIFVEVETERLFAALMATLIENAGAEHGCLVLRDDADRTYYVEARAHVERPITSLPRRVEYSEAEFLCPSVVSYVLRTGEAVTLDDASKAGAFQADPQIRKRGIRSVLCAPIMRKGDVLGALYVENNVSAYAFTLDRLAALQVIASQAAISIYNAQLYESLERRVAQRTEELALKNRQIASMLDNLDEGVFTIDRNRRVEPGYSRRLAEILGHAELVGRDCLALLLDGSSVRPDAWSAAEAALSCAFDQEQWLAALNSHHLIRDVERTGPGGKPQFLEISWSFIESEAGQVERMLVTVRDVTLLRSLRQAARNKEREVDIIVQALDCGVEATRAFCVDCRELLAANRAALGPHVEISEQLGDATLRDLHTLKGNARLHGFTHLVDCLHSAESACHALRRAPEQPIDRRELLEQLDAVERTIAEYESVCQQRLMAVIKRLDERSEGVLHDIRGLVATADSSDAAQELLRELRGVLARLDPTSVARVVDETREMLPSLAAELGKPAPAVLTEQAEAQLASDWTGLVKDILVQCFRNSLYHGIERPDVRELAGKPAQGSIHVRVRSGPSALELQIFDDGSGLSLEKLRRREGVHALPDEALADQIFLPGVSTAETIGQVAGRGVGLDIVRASLRARGGDALVRFTGEERDGHRPFILVLLMPKSALASRSCEPPVARPSSSQTPVIGG</sequence>
<dbReference type="Gene3D" id="1.10.510.10">
    <property type="entry name" value="Transferase(Phosphotransferase) domain 1"/>
    <property type="match status" value="1"/>
</dbReference>
<dbReference type="InterPro" id="IPR036890">
    <property type="entry name" value="HATPase_C_sf"/>
</dbReference>
<evidence type="ECO:0000313" key="4">
    <source>
        <dbReference type="Proteomes" id="UP000238348"/>
    </source>
</evidence>
<dbReference type="InterPro" id="IPR029016">
    <property type="entry name" value="GAF-like_dom_sf"/>
</dbReference>
<dbReference type="Pfam" id="PF01590">
    <property type="entry name" value="GAF"/>
    <property type="match status" value="1"/>
</dbReference>
<organism evidence="3 4">
    <name type="scientific">Sorangium cellulosum</name>
    <name type="common">Polyangium cellulosum</name>
    <dbReference type="NCBI Taxonomy" id="56"/>
    <lineage>
        <taxon>Bacteria</taxon>
        <taxon>Pseudomonadati</taxon>
        <taxon>Myxococcota</taxon>
        <taxon>Polyangia</taxon>
        <taxon>Polyangiales</taxon>
        <taxon>Polyangiaceae</taxon>
        <taxon>Sorangium</taxon>
    </lineage>
</organism>
<feature type="region of interest" description="Disordered" evidence="1">
    <location>
        <begin position="162"/>
        <end position="182"/>
    </location>
</feature>
<dbReference type="CDD" id="cd00088">
    <property type="entry name" value="HPT"/>
    <property type="match status" value="1"/>
</dbReference>
<dbReference type="GO" id="GO:0005524">
    <property type="term" value="F:ATP binding"/>
    <property type="evidence" value="ECO:0007669"/>
    <property type="project" value="InterPro"/>
</dbReference>